<evidence type="ECO:0000313" key="2">
    <source>
        <dbReference type="Proteomes" id="UP001612915"/>
    </source>
</evidence>
<dbReference type="InterPro" id="IPR017517">
    <property type="entry name" value="Maleyloyr_isom"/>
</dbReference>
<dbReference type="NCBIfam" id="TIGR03083">
    <property type="entry name" value="maleylpyruvate isomerase family mycothiol-dependent enzyme"/>
    <property type="match status" value="1"/>
</dbReference>
<dbReference type="Proteomes" id="UP001612915">
    <property type="component" value="Unassembled WGS sequence"/>
</dbReference>
<dbReference type="NCBIfam" id="TIGR03085">
    <property type="entry name" value="TIGR03085 family metal-binding protein"/>
    <property type="match status" value="1"/>
</dbReference>
<name>A0ABW8ATJ9_9ACTN</name>
<dbReference type="EMBL" id="JBITLV010000006">
    <property type="protein sequence ID" value="MFI7588932.1"/>
    <property type="molecule type" value="Genomic_DNA"/>
</dbReference>
<sequence>MPTHSALERSNLADAMLSAGPDSPTLCTGWTVSVMAAHLVTREWRPDVAAGNVIPPLSGWMDRETHRYARGHDFEKTVAKFRSGPPLLGWSNLPKIDANLNLAEFLVHHEDVRRGSGDWEPRELPDDLNRRVWATAVGAGRFFLRRAGFPVTLEWASAGKSRTIGKGEGGVVMRGEPLELLLFTYGRRGAADVELDGPEAGQERLHSMKLGL</sequence>
<evidence type="ECO:0000313" key="1">
    <source>
        <dbReference type="EMBL" id="MFI7588932.1"/>
    </source>
</evidence>
<comment type="caution">
    <text evidence="1">The sequence shown here is derived from an EMBL/GenBank/DDBJ whole genome shotgun (WGS) entry which is preliminary data.</text>
</comment>
<gene>
    <name evidence="1" type="ORF">ACIB24_17850</name>
</gene>
<reference evidence="1 2" key="1">
    <citation type="submission" date="2024-10" db="EMBL/GenBank/DDBJ databases">
        <title>The Natural Products Discovery Center: Release of the First 8490 Sequenced Strains for Exploring Actinobacteria Biosynthetic Diversity.</title>
        <authorList>
            <person name="Kalkreuter E."/>
            <person name="Kautsar S.A."/>
            <person name="Yang D."/>
            <person name="Bader C.D."/>
            <person name="Teijaro C.N."/>
            <person name="Fluegel L."/>
            <person name="Davis C.M."/>
            <person name="Simpson J.R."/>
            <person name="Lauterbach L."/>
            <person name="Steele A.D."/>
            <person name="Gui C."/>
            <person name="Meng S."/>
            <person name="Li G."/>
            <person name="Viehrig K."/>
            <person name="Ye F."/>
            <person name="Su P."/>
            <person name="Kiefer A.F."/>
            <person name="Nichols A."/>
            <person name="Cepeda A.J."/>
            <person name="Yan W."/>
            <person name="Fan B."/>
            <person name="Jiang Y."/>
            <person name="Adhikari A."/>
            <person name="Zheng C.-J."/>
            <person name="Schuster L."/>
            <person name="Cowan T.M."/>
            <person name="Smanski M.J."/>
            <person name="Chevrette M.G."/>
            <person name="De Carvalho L.P.S."/>
            <person name="Shen B."/>
        </authorList>
    </citation>
    <scope>NUCLEOTIDE SEQUENCE [LARGE SCALE GENOMIC DNA]</scope>
    <source>
        <strain evidence="1 2">NPDC049639</strain>
    </source>
</reference>
<protein>
    <submittedName>
        <fullName evidence="1">TIGR03085 family metal-binding protein</fullName>
    </submittedName>
</protein>
<dbReference type="RefSeq" id="WP_398283130.1">
    <property type="nucleotide sequence ID" value="NZ_JBITLV010000006.1"/>
</dbReference>
<dbReference type="InterPro" id="IPR017519">
    <property type="entry name" value="CHP03085"/>
</dbReference>
<accession>A0ABW8ATJ9</accession>
<organism evidence="1 2">
    <name type="scientific">Spongisporangium articulatum</name>
    <dbReference type="NCBI Taxonomy" id="3362603"/>
    <lineage>
        <taxon>Bacteria</taxon>
        <taxon>Bacillati</taxon>
        <taxon>Actinomycetota</taxon>
        <taxon>Actinomycetes</taxon>
        <taxon>Kineosporiales</taxon>
        <taxon>Kineosporiaceae</taxon>
        <taxon>Spongisporangium</taxon>
    </lineage>
</organism>
<keyword evidence="2" id="KW-1185">Reference proteome</keyword>
<proteinExistence type="predicted"/>